<dbReference type="InterPro" id="IPR017850">
    <property type="entry name" value="Alkaline_phosphatase_core_sf"/>
</dbReference>
<dbReference type="GO" id="GO:0016776">
    <property type="term" value="F:phosphotransferase activity, phosphate group as acceptor"/>
    <property type="evidence" value="ECO:0007669"/>
    <property type="project" value="TreeGrafter"/>
</dbReference>
<keyword evidence="3" id="KW-0808">Transferase</keyword>
<name>A0A4U5TPU3_9FLAO</name>
<dbReference type="AlphaFoldDB" id="A0A4U5TPU3"/>
<gene>
    <name evidence="9" type="ORF">FCN74_08290</name>
</gene>
<comment type="caution">
    <text evidence="9">The sequence shown here is derived from an EMBL/GenBank/DDBJ whole genome shotgun (WGS) entry which is preliminary data.</text>
</comment>
<reference evidence="9 10" key="1">
    <citation type="submission" date="2019-04" db="EMBL/GenBank/DDBJ databases">
        <title>Psychroflexus halotolerans sp. nov., isolated from a marine solar saltern.</title>
        <authorList>
            <person name="Feng X."/>
        </authorList>
    </citation>
    <scope>NUCLEOTIDE SEQUENCE [LARGE SCALE GENOMIC DNA]</scope>
    <source>
        <strain evidence="9 10">WDS2C27</strain>
    </source>
</reference>
<evidence type="ECO:0000313" key="10">
    <source>
        <dbReference type="Proteomes" id="UP000306552"/>
    </source>
</evidence>
<dbReference type="CDD" id="cd16017">
    <property type="entry name" value="LptA"/>
    <property type="match status" value="1"/>
</dbReference>
<protein>
    <recommendedName>
        <fullName evidence="8">Sulfatase N-terminal domain-containing protein</fullName>
    </recommendedName>
</protein>
<dbReference type="Proteomes" id="UP000306552">
    <property type="component" value="Unassembled WGS sequence"/>
</dbReference>
<evidence type="ECO:0000256" key="5">
    <source>
        <dbReference type="ARBA" id="ARBA00022989"/>
    </source>
</evidence>
<evidence type="ECO:0000256" key="1">
    <source>
        <dbReference type="ARBA" id="ARBA00004651"/>
    </source>
</evidence>
<dbReference type="PANTHER" id="PTHR30443">
    <property type="entry name" value="INNER MEMBRANE PROTEIN"/>
    <property type="match status" value="1"/>
</dbReference>
<dbReference type="Pfam" id="PF00884">
    <property type="entry name" value="Sulfatase"/>
    <property type="match status" value="1"/>
</dbReference>
<keyword evidence="5 7" id="KW-1133">Transmembrane helix</keyword>
<feature type="transmembrane region" description="Helical" evidence="7">
    <location>
        <begin position="72"/>
        <end position="94"/>
    </location>
</feature>
<dbReference type="GO" id="GO:0009244">
    <property type="term" value="P:lipopolysaccharide core region biosynthetic process"/>
    <property type="evidence" value="ECO:0007669"/>
    <property type="project" value="TreeGrafter"/>
</dbReference>
<dbReference type="OrthoDB" id="9786870at2"/>
<dbReference type="RefSeq" id="WP_138932130.1">
    <property type="nucleotide sequence ID" value="NZ_SWMU01000003.1"/>
</dbReference>
<evidence type="ECO:0000256" key="4">
    <source>
        <dbReference type="ARBA" id="ARBA00022692"/>
    </source>
</evidence>
<evidence type="ECO:0000313" key="9">
    <source>
        <dbReference type="EMBL" id="TKS56016.1"/>
    </source>
</evidence>
<feature type="transmembrane region" description="Helical" evidence="7">
    <location>
        <begin position="48"/>
        <end position="65"/>
    </location>
</feature>
<evidence type="ECO:0000259" key="8">
    <source>
        <dbReference type="Pfam" id="PF00884"/>
    </source>
</evidence>
<comment type="subcellular location">
    <subcellularLocation>
        <location evidence="1">Cell membrane</location>
        <topology evidence="1">Multi-pass membrane protein</topology>
    </subcellularLocation>
</comment>
<feature type="transmembrane region" description="Helical" evidence="7">
    <location>
        <begin position="121"/>
        <end position="143"/>
    </location>
</feature>
<dbReference type="SUPFAM" id="SSF53649">
    <property type="entry name" value="Alkaline phosphatase-like"/>
    <property type="match status" value="1"/>
</dbReference>
<dbReference type="Gene3D" id="3.40.720.10">
    <property type="entry name" value="Alkaline Phosphatase, subunit A"/>
    <property type="match status" value="1"/>
</dbReference>
<dbReference type="InterPro" id="IPR058130">
    <property type="entry name" value="PEA_transf_C"/>
</dbReference>
<keyword evidence="6 7" id="KW-0472">Membrane</keyword>
<feature type="domain" description="Sulfatase N-terminal" evidence="8">
    <location>
        <begin position="225"/>
        <end position="501"/>
    </location>
</feature>
<evidence type="ECO:0000256" key="6">
    <source>
        <dbReference type="ARBA" id="ARBA00023136"/>
    </source>
</evidence>
<evidence type="ECO:0000256" key="2">
    <source>
        <dbReference type="ARBA" id="ARBA00022475"/>
    </source>
</evidence>
<feature type="transmembrane region" description="Helical" evidence="7">
    <location>
        <begin position="159"/>
        <end position="177"/>
    </location>
</feature>
<keyword evidence="2" id="KW-1003">Cell membrane</keyword>
<dbReference type="InterPro" id="IPR040423">
    <property type="entry name" value="PEA_transferase"/>
</dbReference>
<evidence type="ECO:0000256" key="3">
    <source>
        <dbReference type="ARBA" id="ARBA00022679"/>
    </source>
</evidence>
<evidence type="ECO:0000256" key="7">
    <source>
        <dbReference type="SAM" id="Phobius"/>
    </source>
</evidence>
<proteinExistence type="predicted"/>
<dbReference type="InterPro" id="IPR000917">
    <property type="entry name" value="Sulfatase_N"/>
</dbReference>
<dbReference type="PANTHER" id="PTHR30443:SF2">
    <property type="entry name" value="PHOSPHOETHANOLAMINE TRANSFERASE EPTC"/>
    <property type="match status" value="1"/>
</dbReference>
<accession>A0A4U5TPU3</accession>
<keyword evidence="10" id="KW-1185">Reference proteome</keyword>
<dbReference type="EMBL" id="SWMU01000003">
    <property type="protein sequence ID" value="TKS56016.1"/>
    <property type="molecule type" value="Genomic_DNA"/>
</dbReference>
<keyword evidence="4 7" id="KW-0812">Transmembrane</keyword>
<organism evidence="9 10">
    <name type="scientific">Mesohalobacter halotolerans</name>
    <dbReference type="NCBI Taxonomy" id="1883405"/>
    <lineage>
        <taxon>Bacteria</taxon>
        <taxon>Pseudomonadati</taxon>
        <taxon>Bacteroidota</taxon>
        <taxon>Flavobacteriia</taxon>
        <taxon>Flavobacteriales</taxon>
        <taxon>Flavobacteriaceae</taxon>
        <taxon>Mesohalobacter</taxon>
    </lineage>
</organism>
<feature type="transmembrane region" description="Helical" evidence="7">
    <location>
        <begin position="20"/>
        <end position="36"/>
    </location>
</feature>
<sequence length="537" mass="62890">MASTLFKTIKGLVRQNKEAITFWLLPLFLAFVFQAYGFGLNRILPRNFVENSAILVIIISFSLIFKGKWQYLFQFFGYFIFVINNLFESIYYYLFKANISASSIFILLETNLAEAREFVEFYLNPFIVLMIISYLILFVYYFLKRPVFSLPKFHKYQTLLYFLGILIPLSLMIYRGFQQYNFLYLSVSSVFEYVEEQKKMQQYNIDKPISDIDGFKLKQSVDTATYVLIIGESTTRRRMSVYGYKRKTTPFLDSLKSDLWLYEDVISSHAHTIGALKDALTLNSLSGDKDFSIIQMMNQAGFKTFWLSNQRPIGQYESLVTLIARSSDKYITKNTASDGTITPYDEVLLPAFKKALNHNAAKKFIVLHPLGTHLLYSDRYPEKFNTFDGKSPSNFDHPQAHQRSNAYDNAVLYHDFFLKQVFKEIAKIDHSSYILYFSDHGDEVYESIDFSGHAEENPTKAMLEIPFFIWMNDRFKRDFSTQYLPKNPYNLKNFIHTFSELNAIQFDSLDLTKSIFTKQSSTLKRRAFKNKFYEDLP</sequence>
<dbReference type="GO" id="GO:0005886">
    <property type="term" value="C:plasma membrane"/>
    <property type="evidence" value="ECO:0007669"/>
    <property type="project" value="UniProtKB-SubCell"/>
</dbReference>